<feature type="transmembrane region" description="Helical" evidence="2">
    <location>
        <begin position="545"/>
        <end position="570"/>
    </location>
</feature>
<feature type="signal peptide" evidence="3">
    <location>
        <begin position="1"/>
        <end position="16"/>
    </location>
</feature>
<dbReference type="OrthoDB" id="10523051at2759"/>
<proteinExistence type="predicted"/>
<sequence>MLPLIVVLAWATQVAGERCEGFSVDRCSDPAPLCKRASYIEACSCSGGYEAQVLRPLTSLGVATPWVAFGCCPSDSGWVSDCGQEREAILTTVGVLLATSLVGILWASIIINCCRPLLPKKTADDASLETSPVVLDGLRLHESVTMSHWCVSLEDLKQFRRLVMHAVQDGRITPTERDKFDPSDWRIGPSMYTVNEQYIKPITAAAGRVSWALMKHPDGLPCDLFITHAWAEGIFEFFDKAINCWPRHAAGAYVCFLSNPQNLDIGHLIERPEASPFAQSLQSATQMLVVSNRTCSIYSRLWCVYEAFLAYSWDKPINTARALAPGALARRCRVACVCVASMSAGLLLPEFLDALALPAQIAAVIFVLLSVVLLGSRGRRISAIHEAAVLGAAVAAGLAYAVGIAFGTFGVYALQDFLLNVGVVTALEIDRQNSLQASKQVEELKRAFTACHSASCSSPTDAEAIWGQIRGSNREAQVEDAVSVLRSMNVFSRELRATVERTGPLGDASHWNRTIVLASFIAFWGFAPIKLLAHGRELPELDDSNHWLLVLMIVLSALEALAGLGLFAAFPLDRRAFAARIQVLWIVLLPVYMAGFTYNLTFYLLQIFVLSPLTLAISALGPRRTARVPVLGPCFVRLIFFAGVAKCLRKLDRKPRASSGLPPRPPVPTEQSVFGVSVEVQEGQEVSETAPEEAAPEAAHIRS</sequence>
<keyword evidence="3" id="KW-0732">Signal</keyword>
<feature type="transmembrane region" description="Helical" evidence="2">
    <location>
        <begin position="387"/>
        <end position="414"/>
    </location>
</feature>
<keyword evidence="2" id="KW-0812">Transmembrane</keyword>
<feature type="region of interest" description="Disordered" evidence="1">
    <location>
        <begin position="682"/>
        <end position="703"/>
    </location>
</feature>
<dbReference type="Proteomes" id="UP000604046">
    <property type="component" value="Unassembled WGS sequence"/>
</dbReference>
<keyword evidence="2" id="KW-1133">Transmembrane helix</keyword>
<evidence type="ECO:0000313" key="5">
    <source>
        <dbReference type="Proteomes" id="UP000604046"/>
    </source>
</evidence>
<organism evidence="4 5">
    <name type="scientific">Symbiodinium natans</name>
    <dbReference type="NCBI Taxonomy" id="878477"/>
    <lineage>
        <taxon>Eukaryota</taxon>
        <taxon>Sar</taxon>
        <taxon>Alveolata</taxon>
        <taxon>Dinophyceae</taxon>
        <taxon>Suessiales</taxon>
        <taxon>Symbiodiniaceae</taxon>
        <taxon>Symbiodinium</taxon>
    </lineage>
</organism>
<dbReference type="EMBL" id="CAJNDS010000502">
    <property type="protein sequence ID" value="CAE7212803.1"/>
    <property type="molecule type" value="Genomic_DNA"/>
</dbReference>
<evidence type="ECO:0000313" key="4">
    <source>
        <dbReference type="EMBL" id="CAE7212803.1"/>
    </source>
</evidence>
<comment type="caution">
    <text evidence="4">The sequence shown here is derived from an EMBL/GenBank/DDBJ whole genome shotgun (WGS) entry which is preliminary data.</text>
</comment>
<accession>A0A812JS63</accession>
<evidence type="ECO:0000256" key="2">
    <source>
        <dbReference type="SAM" id="Phobius"/>
    </source>
</evidence>
<evidence type="ECO:0000256" key="1">
    <source>
        <dbReference type="SAM" id="MobiDB-lite"/>
    </source>
</evidence>
<evidence type="ECO:0000256" key="3">
    <source>
        <dbReference type="SAM" id="SignalP"/>
    </source>
</evidence>
<reference evidence="4" key="1">
    <citation type="submission" date="2021-02" db="EMBL/GenBank/DDBJ databases">
        <authorList>
            <person name="Dougan E. K."/>
            <person name="Rhodes N."/>
            <person name="Thang M."/>
            <person name="Chan C."/>
        </authorList>
    </citation>
    <scope>NUCLEOTIDE SEQUENCE</scope>
</reference>
<gene>
    <name evidence="4" type="primary">mak16-a</name>
    <name evidence="4" type="ORF">SNAT2548_LOCUS7245</name>
</gene>
<name>A0A812JS63_9DINO</name>
<feature type="transmembrane region" description="Helical" evidence="2">
    <location>
        <begin position="626"/>
        <end position="648"/>
    </location>
</feature>
<protein>
    <submittedName>
        <fullName evidence="4">Mak16-a protein</fullName>
    </submittedName>
</protein>
<feature type="transmembrane region" description="Helical" evidence="2">
    <location>
        <begin position="355"/>
        <end position="375"/>
    </location>
</feature>
<feature type="transmembrane region" description="Helical" evidence="2">
    <location>
        <begin position="576"/>
        <end position="595"/>
    </location>
</feature>
<dbReference type="AlphaFoldDB" id="A0A812JS63"/>
<keyword evidence="5" id="KW-1185">Reference proteome</keyword>
<keyword evidence="2" id="KW-0472">Membrane</keyword>
<feature type="chain" id="PRO_5033065664" evidence="3">
    <location>
        <begin position="17"/>
        <end position="703"/>
    </location>
</feature>